<dbReference type="KEGG" id="slb:AWJ20_2069"/>
<dbReference type="SUPFAM" id="SSF54928">
    <property type="entry name" value="RNA-binding domain, RBD"/>
    <property type="match status" value="1"/>
</dbReference>
<dbReference type="Proteomes" id="UP000189580">
    <property type="component" value="Chromosome b"/>
</dbReference>
<keyword evidence="4" id="KW-1185">Reference proteome</keyword>
<dbReference type="OrthoDB" id="4085284at2759"/>
<sequence length="113" mass="12452">MGVESLTICSANLDKNVTKEHIYSLFLPFGPIVDVVPVTDPKHGFRGSADIEFETEEDAAAAIDNMEGAQVFGKTLHVRLSRKDLSEGAPRVDMNKALWAQDHEQDQPSTEPE</sequence>
<reference evidence="3 4" key="1">
    <citation type="submission" date="2016-02" db="EMBL/GenBank/DDBJ databases">
        <title>Complete genome sequence and transcriptome regulation of the pentose utilising yeast Sugiyamaella lignohabitans.</title>
        <authorList>
            <person name="Bellasio M."/>
            <person name="Peymann A."/>
            <person name="Valli M."/>
            <person name="Sipitzky M."/>
            <person name="Graf A."/>
            <person name="Sauer M."/>
            <person name="Marx H."/>
            <person name="Mattanovich D."/>
        </authorList>
    </citation>
    <scope>NUCLEOTIDE SEQUENCE [LARGE SCALE GENOMIC DNA]</scope>
    <source>
        <strain evidence="3 4">CBS 10342</strain>
    </source>
</reference>
<evidence type="ECO:0000256" key="1">
    <source>
        <dbReference type="PROSITE-ProRule" id="PRU00176"/>
    </source>
</evidence>
<dbReference type="PANTHER" id="PTHR48037:SF1">
    <property type="entry name" value="RRM DOMAIN-CONTAINING PROTEIN"/>
    <property type="match status" value="1"/>
</dbReference>
<dbReference type="GeneID" id="30033939"/>
<dbReference type="EMBL" id="CP014503">
    <property type="protein sequence ID" value="ANB14477.1"/>
    <property type="molecule type" value="Genomic_DNA"/>
</dbReference>
<evidence type="ECO:0000259" key="2">
    <source>
        <dbReference type="PROSITE" id="PS50102"/>
    </source>
</evidence>
<keyword evidence="1" id="KW-0694">RNA-binding</keyword>
<dbReference type="PANTHER" id="PTHR48037">
    <property type="entry name" value="ATPASE E1"/>
    <property type="match status" value="1"/>
</dbReference>
<proteinExistence type="predicted"/>
<dbReference type="Gene3D" id="3.30.70.330">
    <property type="match status" value="1"/>
</dbReference>
<dbReference type="SMART" id="SM00360">
    <property type="entry name" value="RRM"/>
    <property type="match status" value="1"/>
</dbReference>
<organism evidence="3 4">
    <name type="scientific">Sugiyamaella lignohabitans</name>
    <dbReference type="NCBI Taxonomy" id="796027"/>
    <lineage>
        <taxon>Eukaryota</taxon>
        <taxon>Fungi</taxon>
        <taxon>Dikarya</taxon>
        <taxon>Ascomycota</taxon>
        <taxon>Saccharomycotina</taxon>
        <taxon>Dipodascomycetes</taxon>
        <taxon>Dipodascales</taxon>
        <taxon>Trichomonascaceae</taxon>
        <taxon>Sugiyamaella</taxon>
    </lineage>
</organism>
<accession>A0A161HLW0</accession>
<dbReference type="InterPro" id="IPR012677">
    <property type="entry name" value="Nucleotide-bd_a/b_plait_sf"/>
</dbReference>
<dbReference type="Pfam" id="PF00076">
    <property type="entry name" value="RRM_1"/>
    <property type="match status" value="1"/>
</dbReference>
<dbReference type="RefSeq" id="XP_018736954.1">
    <property type="nucleotide sequence ID" value="XM_018878996.1"/>
</dbReference>
<dbReference type="AlphaFoldDB" id="A0A161HLW0"/>
<dbReference type="InterPro" id="IPR000504">
    <property type="entry name" value="RRM_dom"/>
</dbReference>
<dbReference type="InterPro" id="IPR035979">
    <property type="entry name" value="RBD_domain_sf"/>
</dbReference>
<evidence type="ECO:0000313" key="4">
    <source>
        <dbReference type="Proteomes" id="UP000189580"/>
    </source>
</evidence>
<evidence type="ECO:0000313" key="3">
    <source>
        <dbReference type="EMBL" id="ANB14477.1"/>
    </source>
</evidence>
<dbReference type="GO" id="GO:0003723">
    <property type="term" value="F:RNA binding"/>
    <property type="evidence" value="ECO:0007669"/>
    <property type="project" value="UniProtKB-UniRule"/>
</dbReference>
<gene>
    <name evidence="3" type="ORF">AWJ20_2069</name>
</gene>
<protein>
    <recommendedName>
        <fullName evidence="2">RRM domain-containing protein</fullName>
    </recommendedName>
</protein>
<name>A0A161HLW0_9ASCO</name>
<feature type="domain" description="RRM" evidence="2">
    <location>
        <begin position="6"/>
        <end position="83"/>
    </location>
</feature>
<dbReference type="PROSITE" id="PS50102">
    <property type="entry name" value="RRM"/>
    <property type="match status" value="1"/>
</dbReference>